<keyword evidence="3" id="KW-1185">Reference proteome</keyword>
<evidence type="ECO:0000313" key="2">
    <source>
        <dbReference type="EMBL" id="SYX91937.1"/>
    </source>
</evidence>
<feature type="chain" id="PRO_5016763822" description="Type VI secretion protein" evidence="1">
    <location>
        <begin position="25"/>
        <end position="178"/>
    </location>
</feature>
<dbReference type="Gene3D" id="2.60.40.4150">
    <property type="entry name" value="Type VI secretion system, lipoprotein SciN"/>
    <property type="match status" value="1"/>
</dbReference>
<sequence>MWRTVFNVFTLAVLATSAVGCGLAQTVTEGTAASTRAIFYKQVKTLHLDFSGRAAINTDPEDKGGFAVPTLLRVYQLRTSKALEQMSYDNLLSHGDRLLRNDLLSERTVVIKPGETAQLSMPLDREAEFVAIVALLRTPDTELNSWRLILARDELDADNARVVALGDNRLSLRPRPEE</sequence>
<keyword evidence="1" id="KW-0732">Signal</keyword>
<dbReference type="AlphaFoldDB" id="A0A383RXW9"/>
<reference evidence="3" key="1">
    <citation type="submission" date="2018-08" db="EMBL/GenBank/DDBJ databases">
        <authorList>
            <person name="Blom J."/>
        </authorList>
    </citation>
    <scope>NUCLEOTIDE SEQUENCE [LARGE SCALE GENOMIC DNA]</scope>
    <source>
        <strain evidence="3">CCOS 865</strain>
    </source>
</reference>
<dbReference type="NCBIfam" id="TIGR03352">
    <property type="entry name" value="VI_chp_3"/>
    <property type="match status" value="1"/>
</dbReference>
<dbReference type="Pfam" id="PF12790">
    <property type="entry name" value="T6SS-SciN"/>
    <property type="match status" value="1"/>
</dbReference>
<protein>
    <recommendedName>
        <fullName evidence="4">Type VI secretion protein</fullName>
    </recommendedName>
</protein>
<gene>
    <name evidence="2" type="ORF">CCOS865_04217</name>
</gene>
<dbReference type="OrthoDB" id="7021080at2"/>
<evidence type="ECO:0000313" key="3">
    <source>
        <dbReference type="Proteomes" id="UP000263595"/>
    </source>
</evidence>
<dbReference type="InterPro" id="IPR038706">
    <property type="entry name" value="Type_VI_SciN-like_sf"/>
</dbReference>
<dbReference type="PANTHER" id="PTHR37625">
    <property type="entry name" value="OUTER MEMBRANE LIPOPROTEIN-RELATED"/>
    <property type="match status" value="1"/>
</dbReference>
<organism evidence="2 3">
    <name type="scientific">Pseudomonas reidholzensis</name>
    <dbReference type="NCBI Taxonomy" id="1785162"/>
    <lineage>
        <taxon>Bacteria</taxon>
        <taxon>Pseudomonadati</taxon>
        <taxon>Pseudomonadota</taxon>
        <taxon>Gammaproteobacteria</taxon>
        <taxon>Pseudomonadales</taxon>
        <taxon>Pseudomonadaceae</taxon>
        <taxon>Pseudomonas</taxon>
    </lineage>
</organism>
<dbReference type="PANTHER" id="PTHR37625:SF4">
    <property type="entry name" value="OUTER MEMBRANE LIPOPROTEIN"/>
    <property type="match status" value="1"/>
</dbReference>
<dbReference type="InterPro" id="IPR017734">
    <property type="entry name" value="T6SS_SciN"/>
</dbReference>
<dbReference type="RefSeq" id="WP_119144549.1">
    <property type="nucleotide sequence ID" value="NZ_CBCSFL010000033.1"/>
</dbReference>
<dbReference type="PROSITE" id="PS51257">
    <property type="entry name" value="PROKAR_LIPOPROTEIN"/>
    <property type="match status" value="1"/>
</dbReference>
<evidence type="ECO:0000256" key="1">
    <source>
        <dbReference type="SAM" id="SignalP"/>
    </source>
</evidence>
<evidence type="ECO:0008006" key="4">
    <source>
        <dbReference type="Google" id="ProtNLM"/>
    </source>
</evidence>
<accession>A0A383RXW9</accession>
<proteinExistence type="predicted"/>
<dbReference type="Proteomes" id="UP000263595">
    <property type="component" value="Unassembled WGS sequence"/>
</dbReference>
<dbReference type="EMBL" id="UNOZ01000030">
    <property type="protein sequence ID" value="SYX91937.1"/>
    <property type="molecule type" value="Genomic_DNA"/>
</dbReference>
<feature type="signal peptide" evidence="1">
    <location>
        <begin position="1"/>
        <end position="24"/>
    </location>
</feature>
<name>A0A383RXW9_9PSED</name>